<dbReference type="Proteomes" id="UP001231316">
    <property type="component" value="Chromosome"/>
</dbReference>
<accession>A0A2U2M8I6</accession>
<evidence type="ECO:0000313" key="3">
    <source>
        <dbReference type="Proteomes" id="UP000245607"/>
    </source>
</evidence>
<dbReference type="RefSeq" id="WP_109241862.1">
    <property type="nucleotide sequence ID" value="NZ_CP123971.1"/>
</dbReference>
<dbReference type="Proteomes" id="UP000245607">
    <property type="component" value="Unassembled WGS sequence"/>
</dbReference>
<reference evidence="2" key="2">
    <citation type="submission" date="2023-04" db="EMBL/GenBank/DDBJ databases">
        <title>Four porcine-derived lactic acid bacteria strains analyses and their evaluation as potential probiotics based on genomics.</title>
        <authorList>
            <person name="Niu D."/>
        </authorList>
    </citation>
    <scope>NUCLEOTIDE SEQUENCE</scope>
    <source>
        <strain evidence="2">ZSA5</strain>
    </source>
</reference>
<name>A0A2U2M8I6_9LACO</name>
<organism evidence="1 3">
    <name type="scientific">Ligilactobacillus salivarius</name>
    <dbReference type="NCBI Taxonomy" id="1624"/>
    <lineage>
        <taxon>Bacteria</taxon>
        <taxon>Bacillati</taxon>
        <taxon>Bacillota</taxon>
        <taxon>Bacilli</taxon>
        <taxon>Lactobacillales</taxon>
        <taxon>Lactobacillaceae</taxon>
        <taxon>Ligilactobacillus</taxon>
    </lineage>
</organism>
<dbReference type="AlphaFoldDB" id="A0A2U2M8I6"/>
<evidence type="ECO:0000313" key="2">
    <source>
        <dbReference type="EMBL" id="WII29328.1"/>
    </source>
</evidence>
<reference evidence="1 3" key="1">
    <citation type="submission" date="2018-05" db="EMBL/GenBank/DDBJ databases">
        <title>Lactobacillus salivarius genome sequencing and assembly.</title>
        <authorList>
            <person name="Audisio C."/>
            <person name="Albarracin L."/>
            <person name="Torres M.J."/>
            <person name="Hebert E.M."/>
            <person name="Saavedra L."/>
        </authorList>
    </citation>
    <scope>NUCLEOTIDE SEQUENCE [LARGE SCALE GENOMIC DNA]</scope>
    <source>
        <strain evidence="1 3">A3iob</strain>
    </source>
</reference>
<gene>
    <name evidence="1" type="ORF">DB362_04425</name>
    <name evidence="2" type="ORF">QFE45_04265</name>
</gene>
<dbReference type="EMBL" id="QFAS01000005">
    <property type="protein sequence ID" value="PWG53169.1"/>
    <property type="molecule type" value="Genomic_DNA"/>
</dbReference>
<evidence type="ECO:0000313" key="1">
    <source>
        <dbReference type="EMBL" id="PWG53169.1"/>
    </source>
</evidence>
<dbReference type="EMBL" id="CP123971">
    <property type="protein sequence ID" value="WII29328.1"/>
    <property type="molecule type" value="Genomic_DNA"/>
</dbReference>
<protein>
    <submittedName>
        <fullName evidence="1">Uncharacterized protein</fullName>
    </submittedName>
</protein>
<sequence length="143" mass="16932">MGTKTILTNEEIEHLARRIINYYWLDYNNAEIELQENELYMFVEAPNHATVGVSVDLTDLVLDDKKMVKKIILKAIAERIRTFSADDEFDEIWSAEFGRHNGYRPSEFIQMLQEDEEYFKEHAVRMYKAAISLDYEEVLEDDK</sequence>
<proteinExistence type="predicted"/>